<reference evidence="2" key="1">
    <citation type="submission" date="2009-05" db="EMBL/GenBank/DDBJ databases">
        <title>Oryza sativa Indica Group genomic DNA, chromosome 11, BAC clone:K0227H04, cultivar:Kasalath.</title>
        <authorList>
            <person name="Matsumoto T."/>
            <person name="Wu J."/>
            <person name="Kanamori H."/>
        </authorList>
    </citation>
    <scope>NUCLEOTIDE SEQUENCE</scope>
</reference>
<feature type="compositionally biased region" description="Low complexity" evidence="1">
    <location>
        <begin position="143"/>
        <end position="156"/>
    </location>
</feature>
<protein>
    <submittedName>
        <fullName evidence="2">Uncharacterized protein</fullName>
    </submittedName>
</protein>
<feature type="region of interest" description="Disordered" evidence="1">
    <location>
        <begin position="182"/>
        <end position="203"/>
    </location>
</feature>
<feature type="compositionally biased region" description="Low complexity" evidence="1">
    <location>
        <begin position="65"/>
        <end position="77"/>
    </location>
</feature>
<evidence type="ECO:0000313" key="2">
    <source>
        <dbReference type="EMBL" id="BBD82366.1"/>
    </source>
</evidence>
<name>A0A679BAP3_ORYSI</name>
<proteinExistence type="predicted"/>
<feature type="region of interest" description="Disordered" evidence="1">
    <location>
        <begin position="1"/>
        <end position="77"/>
    </location>
</feature>
<sequence length="326" mass="33537">MAAVHAKMTTKARGDTGGDSPSATATHPTSPPPPRCRSSSCRKPCGFKDGGDGAFPPFPWRPRRSAPTTSPGTAAAVRGVSWSWRASSRSGRLRRGGMQSGGGETATAVVAGWCRHQARGPLCAGRRGRRRVTPGQCGRWRIRSPPGRIRPSSPGSDSAAAQGGLWRLGGVSTATRRAAGLEVRGSGGGDSAPGSGGDTGGLGTWPARWCGPPHGAGGGAAWGRPSAAGKPSRCLKGGAGAGAAAFPVLAQAEMVVQREQTAIWREARRVVERRGPWPALRDGGSMKSADGEASVRCGGGLVIGRLEAGRRRSVGRAWWKPYAADV</sequence>
<evidence type="ECO:0000256" key="1">
    <source>
        <dbReference type="SAM" id="MobiDB-lite"/>
    </source>
</evidence>
<feature type="compositionally biased region" description="Gly residues" evidence="1">
    <location>
        <begin position="185"/>
        <end position="203"/>
    </location>
</feature>
<organism evidence="2">
    <name type="scientific">Oryza sativa subsp. indica</name>
    <name type="common">Rice</name>
    <dbReference type="NCBI Taxonomy" id="39946"/>
    <lineage>
        <taxon>Eukaryota</taxon>
        <taxon>Viridiplantae</taxon>
        <taxon>Streptophyta</taxon>
        <taxon>Embryophyta</taxon>
        <taxon>Tracheophyta</taxon>
        <taxon>Spermatophyta</taxon>
        <taxon>Magnoliopsida</taxon>
        <taxon>Liliopsida</taxon>
        <taxon>Poales</taxon>
        <taxon>Poaceae</taxon>
        <taxon>BOP clade</taxon>
        <taxon>Oryzoideae</taxon>
        <taxon>Oryzeae</taxon>
        <taxon>Oryzinae</taxon>
        <taxon>Oryza</taxon>
        <taxon>Oryza sativa</taxon>
    </lineage>
</organism>
<feature type="region of interest" description="Disordered" evidence="1">
    <location>
        <begin position="125"/>
        <end position="164"/>
    </location>
</feature>
<accession>A0A679BAP3</accession>
<dbReference type="EMBL" id="AP011480">
    <property type="protein sequence ID" value="BBD82366.1"/>
    <property type="molecule type" value="Genomic_DNA"/>
</dbReference>
<gene>
    <name evidence="2" type="primary">K0227H04.27</name>
</gene>
<dbReference type="AlphaFoldDB" id="A0A679BAP3"/>